<evidence type="ECO:0000313" key="2">
    <source>
        <dbReference type="EMBL" id="OWY96642.1"/>
    </source>
</evidence>
<proteinExistence type="predicted"/>
<reference evidence="3" key="1">
    <citation type="submission" date="2017-03" db="EMBL/GenBank/DDBJ databases">
        <title>Phytopthora megakarya and P. palmivora, two closely related causual agents of cacao black pod achieved similar genome size and gene model numbers by different mechanisms.</title>
        <authorList>
            <person name="Ali S."/>
            <person name="Shao J."/>
            <person name="Larry D.J."/>
            <person name="Kronmiller B."/>
            <person name="Shen D."/>
            <person name="Strem M.D."/>
            <person name="Melnick R.L."/>
            <person name="Guiltinan M.J."/>
            <person name="Tyler B.M."/>
            <person name="Meinhardt L.W."/>
            <person name="Bailey B.A."/>
        </authorList>
    </citation>
    <scope>NUCLEOTIDE SEQUENCE [LARGE SCALE GENOMIC DNA]</scope>
    <source>
        <strain evidence="3">zdho120</strain>
    </source>
</reference>
<accession>A0A225UUM6</accession>
<dbReference type="EMBL" id="NBNE01011377">
    <property type="protein sequence ID" value="OWY96642.1"/>
    <property type="molecule type" value="Genomic_DNA"/>
</dbReference>
<gene>
    <name evidence="2" type="ORF">PHMEG_00033043</name>
</gene>
<dbReference type="Proteomes" id="UP000198211">
    <property type="component" value="Unassembled WGS sequence"/>
</dbReference>
<evidence type="ECO:0000256" key="1">
    <source>
        <dbReference type="SAM" id="MobiDB-lite"/>
    </source>
</evidence>
<organism evidence="2 3">
    <name type="scientific">Phytophthora megakarya</name>
    <dbReference type="NCBI Taxonomy" id="4795"/>
    <lineage>
        <taxon>Eukaryota</taxon>
        <taxon>Sar</taxon>
        <taxon>Stramenopiles</taxon>
        <taxon>Oomycota</taxon>
        <taxon>Peronosporomycetes</taxon>
        <taxon>Peronosporales</taxon>
        <taxon>Peronosporaceae</taxon>
        <taxon>Phytophthora</taxon>
    </lineage>
</organism>
<sequence length="124" mass="14035">MATLGRERSKHPPGLANRATSESTVLKNIGVSFELEEKVSMISEEIKEVDYFGKMRKDLVRTVTRKAVYRMLKEAMAKARKEDPPDKVSGSDCLSNPLPLSEDAPGIDWERLRWFAKLVVEKAK</sequence>
<comment type="caution">
    <text evidence="2">The sequence shown here is derived from an EMBL/GenBank/DDBJ whole genome shotgun (WGS) entry which is preliminary data.</text>
</comment>
<keyword evidence="3" id="KW-1185">Reference proteome</keyword>
<feature type="region of interest" description="Disordered" evidence="1">
    <location>
        <begin position="1"/>
        <end position="21"/>
    </location>
</feature>
<protein>
    <submittedName>
        <fullName evidence="2">Uncharacterized protein</fullName>
    </submittedName>
</protein>
<evidence type="ECO:0000313" key="3">
    <source>
        <dbReference type="Proteomes" id="UP000198211"/>
    </source>
</evidence>
<dbReference type="AlphaFoldDB" id="A0A225UUM6"/>
<name>A0A225UUM6_9STRA</name>